<dbReference type="OrthoDB" id="3671213at2"/>
<evidence type="ECO:0000259" key="1">
    <source>
        <dbReference type="Pfam" id="PF11716"/>
    </source>
</evidence>
<dbReference type="GO" id="GO:0005886">
    <property type="term" value="C:plasma membrane"/>
    <property type="evidence" value="ECO:0007669"/>
    <property type="project" value="TreeGrafter"/>
</dbReference>
<dbReference type="AlphaFoldDB" id="A0A1H9F9M9"/>
<dbReference type="InterPro" id="IPR017517">
    <property type="entry name" value="Maleyloyr_isom"/>
</dbReference>
<accession>A0A1H9F9M9</accession>
<evidence type="ECO:0000313" key="2">
    <source>
        <dbReference type="EMBL" id="SEQ34666.1"/>
    </source>
</evidence>
<dbReference type="Pfam" id="PF11716">
    <property type="entry name" value="MDMPI_N"/>
    <property type="match status" value="1"/>
</dbReference>
<dbReference type="InterPro" id="IPR024344">
    <property type="entry name" value="MDMPI_metal-binding"/>
</dbReference>
<dbReference type="RefSeq" id="WP_089950167.1">
    <property type="nucleotide sequence ID" value="NZ_FOFR01000002.1"/>
</dbReference>
<proteinExistence type="predicted"/>
<dbReference type="SUPFAM" id="SSF109854">
    <property type="entry name" value="DinB/YfiT-like putative metalloenzymes"/>
    <property type="match status" value="1"/>
</dbReference>
<keyword evidence="3" id="KW-1185">Reference proteome</keyword>
<sequence>MGSLSYSERAATIVTETSLLVSALHGADLSVRVPSAPDWTLNQLLRHLGHAHRWVAEMIHRRVPETDRSFSKAHSVSEYAGETAEELGPWLTEGAALLSDALLSVDVDDPIAVMVGMPGPRFWSRRMAHETVVHRFDAMDALGLPFEVDEEIADDTLHEWMTTLLPFIFGTRPGTAGLLGTGALYFEAPSAQWTVDLTGSAPRVARGEEKWDVAARGSAFDLVLAVYQRRGTEGLEVRGDAGLLAEFLAAMRF</sequence>
<dbReference type="PANTHER" id="PTHR40758:SF1">
    <property type="entry name" value="CONSERVED PROTEIN"/>
    <property type="match status" value="1"/>
</dbReference>
<dbReference type="InterPro" id="IPR034660">
    <property type="entry name" value="DinB/YfiT-like"/>
</dbReference>
<protein>
    <submittedName>
        <fullName evidence="2">TIGR03083 family protein</fullName>
    </submittedName>
</protein>
<name>A0A1H9F9M9_9PSEU</name>
<dbReference type="PANTHER" id="PTHR40758">
    <property type="entry name" value="CONSERVED PROTEIN"/>
    <property type="match status" value="1"/>
</dbReference>
<gene>
    <name evidence="2" type="ORF">SAMN05216188_102842</name>
</gene>
<reference evidence="3" key="1">
    <citation type="submission" date="2016-10" db="EMBL/GenBank/DDBJ databases">
        <authorList>
            <person name="Varghese N."/>
            <person name="Submissions S."/>
        </authorList>
    </citation>
    <scope>NUCLEOTIDE SEQUENCE [LARGE SCALE GENOMIC DNA]</scope>
    <source>
        <strain evidence="3">CGMCC 4.3525</strain>
    </source>
</reference>
<organism evidence="2 3">
    <name type="scientific">Lentzea xinjiangensis</name>
    <dbReference type="NCBI Taxonomy" id="402600"/>
    <lineage>
        <taxon>Bacteria</taxon>
        <taxon>Bacillati</taxon>
        <taxon>Actinomycetota</taxon>
        <taxon>Actinomycetes</taxon>
        <taxon>Pseudonocardiales</taxon>
        <taxon>Pseudonocardiaceae</taxon>
        <taxon>Lentzea</taxon>
    </lineage>
</organism>
<dbReference type="EMBL" id="FOFR01000002">
    <property type="protein sequence ID" value="SEQ34666.1"/>
    <property type="molecule type" value="Genomic_DNA"/>
</dbReference>
<dbReference type="Proteomes" id="UP000199352">
    <property type="component" value="Unassembled WGS sequence"/>
</dbReference>
<dbReference type="NCBIfam" id="TIGR03083">
    <property type="entry name" value="maleylpyruvate isomerase family mycothiol-dependent enzyme"/>
    <property type="match status" value="1"/>
</dbReference>
<evidence type="ECO:0000313" key="3">
    <source>
        <dbReference type="Proteomes" id="UP000199352"/>
    </source>
</evidence>
<dbReference type="GO" id="GO:0046872">
    <property type="term" value="F:metal ion binding"/>
    <property type="evidence" value="ECO:0007669"/>
    <property type="project" value="InterPro"/>
</dbReference>
<dbReference type="STRING" id="402600.SAMN05216188_102842"/>
<feature type="domain" description="Mycothiol-dependent maleylpyruvate isomerase metal-binding" evidence="1">
    <location>
        <begin position="13"/>
        <end position="138"/>
    </location>
</feature>